<dbReference type="Proteomes" id="UP001189429">
    <property type="component" value="Unassembled WGS sequence"/>
</dbReference>
<dbReference type="Gene3D" id="1.25.40.20">
    <property type="entry name" value="Ankyrin repeat-containing domain"/>
    <property type="match status" value="1"/>
</dbReference>
<keyword evidence="6" id="KW-1185">Reference proteome</keyword>
<keyword evidence="1" id="KW-0677">Repeat</keyword>
<evidence type="ECO:0000256" key="4">
    <source>
        <dbReference type="SAM" id="MobiDB-lite"/>
    </source>
</evidence>
<dbReference type="PANTHER" id="PTHR24198:SF165">
    <property type="entry name" value="ANKYRIN REPEAT-CONTAINING PROTEIN-RELATED"/>
    <property type="match status" value="1"/>
</dbReference>
<evidence type="ECO:0000313" key="6">
    <source>
        <dbReference type="Proteomes" id="UP001189429"/>
    </source>
</evidence>
<evidence type="ECO:0000256" key="2">
    <source>
        <dbReference type="ARBA" id="ARBA00023043"/>
    </source>
</evidence>
<evidence type="ECO:0000256" key="1">
    <source>
        <dbReference type="ARBA" id="ARBA00022737"/>
    </source>
</evidence>
<dbReference type="EMBL" id="CAUYUJ010018499">
    <property type="protein sequence ID" value="CAK0884048.1"/>
    <property type="molecule type" value="Genomic_DNA"/>
</dbReference>
<dbReference type="Pfam" id="PF12796">
    <property type="entry name" value="Ank_2"/>
    <property type="match status" value="1"/>
</dbReference>
<feature type="repeat" description="ANK" evidence="3">
    <location>
        <begin position="110"/>
        <end position="142"/>
    </location>
</feature>
<feature type="non-terminal residue" evidence="5">
    <location>
        <position position="201"/>
    </location>
</feature>
<accession>A0ABN9WCK1</accession>
<protein>
    <submittedName>
        <fullName evidence="5">Uncharacterized protein</fullName>
    </submittedName>
</protein>
<reference evidence="5" key="1">
    <citation type="submission" date="2023-10" db="EMBL/GenBank/DDBJ databases">
        <authorList>
            <person name="Chen Y."/>
            <person name="Shah S."/>
            <person name="Dougan E. K."/>
            <person name="Thang M."/>
            <person name="Chan C."/>
        </authorList>
    </citation>
    <scope>NUCLEOTIDE SEQUENCE [LARGE SCALE GENOMIC DNA]</scope>
</reference>
<feature type="non-terminal residue" evidence="5">
    <location>
        <position position="1"/>
    </location>
</feature>
<dbReference type="InterPro" id="IPR002110">
    <property type="entry name" value="Ankyrin_rpt"/>
</dbReference>
<feature type="compositionally biased region" description="Low complexity" evidence="4">
    <location>
        <begin position="173"/>
        <end position="183"/>
    </location>
</feature>
<dbReference type="PROSITE" id="PS50088">
    <property type="entry name" value="ANK_REPEAT"/>
    <property type="match status" value="1"/>
</dbReference>
<name>A0ABN9WCK1_9DINO</name>
<sequence length="201" mass="20320">VDFAGEGGDEQRATALWLACRHSRAGAARLLMERGASTSARSADGVSVLGAACISCVEDVVLSLLRHGVPDVNDTAGCPLRDAVRAGKTVVVEALLARGAALHPAAHDADRSSALHVACERGNEPLIALLVGRRADQSLRDAAGRTPLDLLLKRGMPEAQAASLLREADGSDGRTAPAATARCPGGGAGPAPGAGSPEAEP</sequence>
<dbReference type="SUPFAM" id="SSF48403">
    <property type="entry name" value="Ankyrin repeat"/>
    <property type="match status" value="1"/>
</dbReference>
<evidence type="ECO:0000313" key="5">
    <source>
        <dbReference type="EMBL" id="CAK0884048.1"/>
    </source>
</evidence>
<comment type="caution">
    <text evidence="5">The sequence shown here is derived from an EMBL/GenBank/DDBJ whole genome shotgun (WGS) entry which is preliminary data.</text>
</comment>
<organism evidence="5 6">
    <name type="scientific">Prorocentrum cordatum</name>
    <dbReference type="NCBI Taxonomy" id="2364126"/>
    <lineage>
        <taxon>Eukaryota</taxon>
        <taxon>Sar</taxon>
        <taxon>Alveolata</taxon>
        <taxon>Dinophyceae</taxon>
        <taxon>Prorocentrales</taxon>
        <taxon>Prorocentraceae</taxon>
        <taxon>Prorocentrum</taxon>
    </lineage>
</organism>
<feature type="region of interest" description="Disordered" evidence="4">
    <location>
        <begin position="166"/>
        <end position="201"/>
    </location>
</feature>
<dbReference type="InterPro" id="IPR036770">
    <property type="entry name" value="Ankyrin_rpt-contain_sf"/>
</dbReference>
<evidence type="ECO:0000256" key="3">
    <source>
        <dbReference type="PROSITE-ProRule" id="PRU00023"/>
    </source>
</evidence>
<proteinExistence type="predicted"/>
<dbReference type="PANTHER" id="PTHR24198">
    <property type="entry name" value="ANKYRIN REPEAT AND PROTEIN KINASE DOMAIN-CONTAINING PROTEIN"/>
    <property type="match status" value="1"/>
</dbReference>
<gene>
    <name evidence="5" type="ORF">PCOR1329_LOCUS66104</name>
</gene>
<dbReference type="SMART" id="SM00248">
    <property type="entry name" value="ANK"/>
    <property type="match status" value="3"/>
</dbReference>
<keyword evidence="2 3" id="KW-0040">ANK repeat</keyword>
<dbReference type="PROSITE" id="PS50297">
    <property type="entry name" value="ANK_REP_REGION"/>
    <property type="match status" value="1"/>
</dbReference>